<dbReference type="SUPFAM" id="SSF50129">
    <property type="entry name" value="GroES-like"/>
    <property type="match status" value="1"/>
</dbReference>
<evidence type="ECO:0000256" key="3">
    <source>
        <dbReference type="ARBA" id="ARBA00022490"/>
    </source>
</evidence>
<feature type="domain" description="Enoyl reductase (ER)" evidence="7">
    <location>
        <begin position="10"/>
        <end position="323"/>
    </location>
</feature>
<dbReference type="PANTHER" id="PTHR44154:SF1">
    <property type="entry name" value="QUINONE OXIDOREDUCTASE"/>
    <property type="match status" value="1"/>
</dbReference>
<dbReference type="InterPro" id="IPR013149">
    <property type="entry name" value="ADH-like_C"/>
</dbReference>
<comment type="subcellular location">
    <subcellularLocation>
        <location evidence="1">Cytoplasm</location>
    </subcellularLocation>
</comment>
<keyword evidence="9" id="KW-1185">Reference proteome</keyword>
<dbReference type="RefSeq" id="WP_239674459.1">
    <property type="nucleotide sequence ID" value="NZ_CP049742.1"/>
</dbReference>
<dbReference type="Pfam" id="PF00107">
    <property type="entry name" value="ADH_zinc_N"/>
    <property type="match status" value="1"/>
</dbReference>
<evidence type="ECO:0000256" key="2">
    <source>
        <dbReference type="ARBA" id="ARBA00011881"/>
    </source>
</evidence>
<evidence type="ECO:0000259" key="7">
    <source>
        <dbReference type="SMART" id="SM00829"/>
    </source>
</evidence>
<dbReference type="InterPro" id="IPR051603">
    <property type="entry name" value="Zinc-ADH_QOR/CCCR"/>
</dbReference>
<dbReference type="InterPro" id="IPR013154">
    <property type="entry name" value="ADH-like_N"/>
</dbReference>
<dbReference type="Pfam" id="PF08240">
    <property type="entry name" value="ADH_N"/>
    <property type="match status" value="1"/>
</dbReference>
<dbReference type="AlphaFoldDB" id="A0A7S8HGT3"/>
<reference evidence="8 9" key="1">
    <citation type="submission" date="2019-07" db="EMBL/GenBank/DDBJ databases">
        <title>Genome sequence of 2 isolates from Red Sea Mangroves.</title>
        <authorList>
            <person name="Sefrji F."/>
            <person name="Michoud G."/>
            <person name="Merlino G."/>
            <person name="Daffonchio D."/>
        </authorList>
    </citation>
    <scope>NUCLEOTIDE SEQUENCE [LARGE SCALE GENOMIC DNA]</scope>
    <source>
        <strain evidence="8 9">R1DC41</strain>
    </source>
</reference>
<dbReference type="SUPFAM" id="SSF51735">
    <property type="entry name" value="NAD(P)-binding Rossmann-fold domains"/>
    <property type="match status" value="1"/>
</dbReference>
<dbReference type="GO" id="GO:0003723">
    <property type="term" value="F:RNA binding"/>
    <property type="evidence" value="ECO:0007669"/>
    <property type="project" value="UniProtKB-KW"/>
</dbReference>
<dbReference type="EMBL" id="CP049742">
    <property type="protein sequence ID" value="QPC48319.1"/>
    <property type="molecule type" value="Genomic_DNA"/>
</dbReference>
<dbReference type="PROSITE" id="PS01162">
    <property type="entry name" value="QOR_ZETA_CRYSTAL"/>
    <property type="match status" value="1"/>
</dbReference>
<dbReference type="KEGG" id="mcui:G8O30_01340"/>
<protein>
    <submittedName>
        <fullName evidence="8">Zinc-binding dehydrogenase</fullName>
    </submittedName>
</protein>
<dbReference type="PANTHER" id="PTHR44154">
    <property type="entry name" value="QUINONE OXIDOREDUCTASE"/>
    <property type="match status" value="1"/>
</dbReference>
<dbReference type="InterPro" id="IPR011032">
    <property type="entry name" value="GroES-like_sf"/>
</dbReference>
<dbReference type="InterPro" id="IPR002364">
    <property type="entry name" value="Quin_OxRdtase/zeta-crystal_CS"/>
</dbReference>
<name>A0A7S8HGT3_9BACI</name>
<dbReference type="InterPro" id="IPR020843">
    <property type="entry name" value="ER"/>
</dbReference>
<evidence type="ECO:0000256" key="5">
    <source>
        <dbReference type="ARBA" id="ARBA00022884"/>
    </source>
</evidence>
<organism evidence="8 9">
    <name type="scientific">Mangrovibacillus cuniculi</name>
    <dbReference type="NCBI Taxonomy" id="2593652"/>
    <lineage>
        <taxon>Bacteria</taxon>
        <taxon>Bacillati</taxon>
        <taxon>Bacillota</taxon>
        <taxon>Bacilli</taxon>
        <taxon>Bacillales</taxon>
        <taxon>Bacillaceae</taxon>
        <taxon>Mangrovibacillus</taxon>
    </lineage>
</organism>
<dbReference type="GO" id="GO:0005737">
    <property type="term" value="C:cytoplasm"/>
    <property type="evidence" value="ECO:0007669"/>
    <property type="project" value="UniProtKB-SubCell"/>
</dbReference>
<dbReference type="GO" id="GO:0008270">
    <property type="term" value="F:zinc ion binding"/>
    <property type="evidence" value="ECO:0007669"/>
    <property type="project" value="InterPro"/>
</dbReference>
<dbReference type="SMART" id="SM00829">
    <property type="entry name" value="PKS_ER"/>
    <property type="match status" value="1"/>
</dbReference>
<keyword evidence="3" id="KW-0963">Cytoplasm</keyword>
<evidence type="ECO:0000256" key="6">
    <source>
        <dbReference type="ARBA" id="ARBA00022990"/>
    </source>
</evidence>
<keyword evidence="4" id="KW-0521">NADP</keyword>
<evidence type="ECO:0000313" key="9">
    <source>
        <dbReference type="Proteomes" id="UP000593626"/>
    </source>
</evidence>
<dbReference type="Proteomes" id="UP000593626">
    <property type="component" value="Chromosome"/>
</dbReference>
<dbReference type="Gene3D" id="3.90.180.10">
    <property type="entry name" value="Medium-chain alcohol dehydrogenases, catalytic domain"/>
    <property type="match status" value="1"/>
</dbReference>
<dbReference type="Gene3D" id="3.40.50.720">
    <property type="entry name" value="NAD(P)-binding Rossmann-like Domain"/>
    <property type="match status" value="1"/>
</dbReference>
<keyword evidence="6" id="KW-0007">Acetylation</keyword>
<comment type="subunit">
    <text evidence="2">Homotetramer.</text>
</comment>
<gene>
    <name evidence="8" type="ORF">G8O30_01340</name>
</gene>
<dbReference type="InterPro" id="IPR036291">
    <property type="entry name" value="NAD(P)-bd_dom_sf"/>
</dbReference>
<keyword evidence="5" id="KW-0694">RNA-binding</keyword>
<dbReference type="GO" id="GO:0016491">
    <property type="term" value="F:oxidoreductase activity"/>
    <property type="evidence" value="ECO:0007669"/>
    <property type="project" value="InterPro"/>
</dbReference>
<evidence type="ECO:0000256" key="4">
    <source>
        <dbReference type="ARBA" id="ARBA00022857"/>
    </source>
</evidence>
<proteinExistence type="predicted"/>
<dbReference type="CDD" id="cd08271">
    <property type="entry name" value="MDR5"/>
    <property type="match status" value="1"/>
</dbReference>
<evidence type="ECO:0000256" key="1">
    <source>
        <dbReference type="ARBA" id="ARBA00004496"/>
    </source>
</evidence>
<accession>A0A7S8HGT3</accession>
<evidence type="ECO:0000313" key="8">
    <source>
        <dbReference type="EMBL" id="QPC48319.1"/>
    </source>
</evidence>
<sequence length="326" mass="35349">MKALLLEDKGKWEQMKVGETDKPIPKVGEVLVRMKAAGLNPVDYKTATGGIPAWNYPHILGVDGAGVIEELGEGVDTWKVGDRVVFHSDMTKRGNYAEYNVTSAHTISRIPDEISFVDAVALPCAGYTAYQALFYKLHIQMGDSILIHAGAGGVGGFAIQLAKQAGLTVITTASSENHDYVKSLGADYAIDYREQDFVQEVMTMTEGLGVDHVLDAVNRENADKSVKALAFNGQIAFIAGPPDANANIRFDHPLSFHQVALGSVHGSGNFRQQQTLQTMGDIMLEMVQKGTLKTLVEKEVTLEEVPAALKQLSERHVKGKIIATID</sequence>